<protein>
    <submittedName>
        <fullName evidence="3">Uncharacterized protein</fullName>
    </submittedName>
</protein>
<evidence type="ECO:0000256" key="1">
    <source>
        <dbReference type="SAM" id="Phobius"/>
    </source>
</evidence>
<keyword evidence="1" id="KW-0812">Transmembrane</keyword>
<evidence type="ECO:0000313" key="4">
    <source>
        <dbReference type="Proteomes" id="UP000410492"/>
    </source>
</evidence>
<evidence type="ECO:0000313" key="3">
    <source>
        <dbReference type="EMBL" id="VEN55372.1"/>
    </source>
</evidence>
<sequence length="85" mass="10059">MGIYIFLVVITTLRSSIMHADKWQFCLKKWYELDKMMNSKASGDITFFYQFIIGHALFIGFFVYSSFIFDNDDFHSITSLVVFIF</sequence>
<feature type="transmembrane region" description="Helical" evidence="1">
    <location>
        <begin position="47"/>
        <end position="69"/>
    </location>
</feature>
<gene>
    <name evidence="2" type="ORF">CALMAC_LOCUS13628</name>
    <name evidence="3" type="ORF">CALMAC_LOCUS14573</name>
</gene>
<accession>A0A653D5B0</accession>
<dbReference type="Proteomes" id="UP000410492">
    <property type="component" value="Unassembled WGS sequence"/>
</dbReference>
<organism evidence="3 4">
    <name type="scientific">Callosobruchus maculatus</name>
    <name type="common">Southern cowpea weevil</name>
    <name type="synonym">Pulse bruchid</name>
    <dbReference type="NCBI Taxonomy" id="64391"/>
    <lineage>
        <taxon>Eukaryota</taxon>
        <taxon>Metazoa</taxon>
        <taxon>Ecdysozoa</taxon>
        <taxon>Arthropoda</taxon>
        <taxon>Hexapoda</taxon>
        <taxon>Insecta</taxon>
        <taxon>Pterygota</taxon>
        <taxon>Neoptera</taxon>
        <taxon>Endopterygota</taxon>
        <taxon>Coleoptera</taxon>
        <taxon>Polyphaga</taxon>
        <taxon>Cucujiformia</taxon>
        <taxon>Chrysomeloidea</taxon>
        <taxon>Chrysomelidae</taxon>
        <taxon>Bruchinae</taxon>
        <taxon>Bruchini</taxon>
        <taxon>Callosobruchus</taxon>
    </lineage>
</organism>
<dbReference type="EMBL" id="CAACVG010010257">
    <property type="protein sequence ID" value="VEN55372.1"/>
    <property type="molecule type" value="Genomic_DNA"/>
</dbReference>
<dbReference type="AlphaFoldDB" id="A0A653D5B0"/>
<proteinExistence type="predicted"/>
<dbReference type="EMBL" id="CAACVG010009736">
    <property type="protein sequence ID" value="VEN54022.1"/>
    <property type="molecule type" value="Genomic_DNA"/>
</dbReference>
<keyword evidence="1" id="KW-1133">Transmembrane helix</keyword>
<dbReference type="OrthoDB" id="6795011at2759"/>
<reference evidence="3 4" key="1">
    <citation type="submission" date="2019-01" db="EMBL/GenBank/DDBJ databases">
        <authorList>
            <person name="Sayadi A."/>
        </authorList>
    </citation>
    <scope>NUCLEOTIDE SEQUENCE [LARGE SCALE GENOMIC DNA]</scope>
</reference>
<evidence type="ECO:0000313" key="2">
    <source>
        <dbReference type="EMBL" id="VEN54022.1"/>
    </source>
</evidence>
<keyword evidence="1" id="KW-0472">Membrane</keyword>
<keyword evidence="4" id="KW-1185">Reference proteome</keyword>
<name>A0A653D5B0_CALMS</name>
<feature type="non-terminal residue" evidence="3">
    <location>
        <position position="85"/>
    </location>
</feature>